<dbReference type="AlphaFoldDB" id="A0A222G7V3"/>
<dbReference type="Proteomes" id="UP000202259">
    <property type="component" value="Chromosome"/>
</dbReference>
<dbReference type="InterPro" id="IPR017475">
    <property type="entry name" value="EPS_sugar_tfrase"/>
</dbReference>
<dbReference type="GO" id="GO:0016780">
    <property type="term" value="F:phosphotransferase activity, for other substituted phosphate groups"/>
    <property type="evidence" value="ECO:0007669"/>
    <property type="project" value="TreeGrafter"/>
</dbReference>
<proteinExistence type="inferred from homology"/>
<dbReference type="NCBIfam" id="TIGR03025">
    <property type="entry name" value="EPS_sugtrans"/>
    <property type="match status" value="1"/>
</dbReference>
<dbReference type="Pfam" id="PF02397">
    <property type="entry name" value="Bac_transf"/>
    <property type="match status" value="1"/>
</dbReference>
<dbReference type="InterPro" id="IPR017464">
    <property type="entry name" value="Sugar_tfrase_EpsB_2"/>
</dbReference>
<organism evidence="9 10">
    <name type="scientific">Cognaticolwellia beringensis</name>
    <dbReference type="NCBI Taxonomy" id="1967665"/>
    <lineage>
        <taxon>Bacteria</taxon>
        <taxon>Pseudomonadati</taxon>
        <taxon>Pseudomonadota</taxon>
        <taxon>Gammaproteobacteria</taxon>
        <taxon>Alteromonadales</taxon>
        <taxon>Colwelliaceae</taxon>
        <taxon>Cognaticolwellia</taxon>
    </lineage>
</organism>
<name>A0A222G7V3_9GAMM</name>
<comment type="subcellular location">
    <subcellularLocation>
        <location evidence="1">Membrane</location>
        <topology evidence="1">Multi-pass membrane protein</topology>
    </subcellularLocation>
</comment>
<dbReference type="Gene3D" id="3.40.50.720">
    <property type="entry name" value="NAD(P)-binding Rossmann-like Domain"/>
    <property type="match status" value="1"/>
</dbReference>
<accession>A0A222G7V3</accession>
<dbReference type="KEGG" id="cber:B5D82_09485"/>
<dbReference type="NCBIfam" id="TIGR03013">
    <property type="entry name" value="EpsB_2"/>
    <property type="match status" value="1"/>
</dbReference>
<dbReference type="RefSeq" id="WP_081151082.1">
    <property type="nucleotide sequence ID" value="NZ_CP020465.1"/>
</dbReference>
<feature type="transmembrane region" description="Helical" evidence="7">
    <location>
        <begin position="281"/>
        <end position="306"/>
    </location>
</feature>
<keyword evidence="4 7" id="KW-0812">Transmembrane</keyword>
<keyword evidence="10" id="KW-1185">Reference proteome</keyword>
<feature type="transmembrane region" description="Helical" evidence="7">
    <location>
        <begin position="86"/>
        <end position="107"/>
    </location>
</feature>
<keyword evidence="6 7" id="KW-0472">Membrane</keyword>
<evidence type="ECO:0000256" key="5">
    <source>
        <dbReference type="ARBA" id="ARBA00022989"/>
    </source>
</evidence>
<dbReference type="GO" id="GO:0016020">
    <property type="term" value="C:membrane"/>
    <property type="evidence" value="ECO:0007669"/>
    <property type="project" value="UniProtKB-SubCell"/>
</dbReference>
<reference evidence="9 10" key="1">
    <citation type="submission" date="2017-08" db="EMBL/GenBank/DDBJ databases">
        <title>Complete genome of Colwellia sp. NB097-1, a psychrophile bacterium ioslated from Bering Sea.</title>
        <authorList>
            <person name="Chen X."/>
        </authorList>
    </citation>
    <scope>NUCLEOTIDE SEQUENCE [LARGE SCALE GENOMIC DNA]</scope>
    <source>
        <strain evidence="9 10">NB097-1</strain>
    </source>
</reference>
<evidence type="ECO:0000256" key="1">
    <source>
        <dbReference type="ARBA" id="ARBA00004141"/>
    </source>
</evidence>
<comment type="similarity">
    <text evidence="2">Belongs to the bacterial sugar transferase family.</text>
</comment>
<keyword evidence="5 7" id="KW-1133">Transmembrane helix</keyword>
<evidence type="ECO:0000259" key="8">
    <source>
        <dbReference type="Pfam" id="PF02397"/>
    </source>
</evidence>
<protein>
    <submittedName>
        <fullName evidence="9">Sugar transferase</fullName>
    </submittedName>
</protein>
<dbReference type="EMBL" id="CP020465">
    <property type="protein sequence ID" value="ASP47967.1"/>
    <property type="molecule type" value="Genomic_DNA"/>
</dbReference>
<feature type="domain" description="Bacterial sugar transferase" evidence="8">
    <location>
        <begin position="282"/>
        <end position="464"/>
    </location>
</feature>
<dbReference type="PANTHER" id="PTHR30576:SF0">
    <property type="entry name" value="UNDECAPRENYL-PHOSPHATE N-ACETYLGALACTOSAMINYL 1-PHOSPHATE TRANSFERASE-RELATED"/>
    <property type="match status" value="1"/>
</dbReference>
<evidence type="ECO:0000313" key="9">
    <source>
        <dbReference type="EMBL" id="ASP47967.1"/>
    </source>
</evidence>
<dbReference type="PANTHER" id="PTHR30576">
    <property type="entry name" value="COLANIC BIOSYNTHESIS UDP-GLUCOSE LIPID CARRIER TRANSFERASE"/>
    <property type="match status" value="1"/>
</dbReference>
<feature type="transmembrane region" description="Helical" evidence="7">
    <location>
        <begin position="113"/>
        <end position="136"/>
    </location>
</feature>
<evidence type="ECO:0000313" key="10">
    <source>
        <dbReference type="Proteomes" id="UP000202259"/>
    </source>
</evidence>
<evidence type="ECO:0000256" key="2">
    <source>
        <dbReference type="ARBA" id="ARBA00006464"/>
    </source>
</evidence>
<evidence type="ECO:0000256" key="6">
    <source>
        <dbReference type="ARBA" id="ARBA00023136"/>
    </source>
</evidence>
<keyword evidence="3 9" id="KW-0808">Transferase</keyword>
<feature type="transmembrane region" description="Helical" evidence="7">
    <location>
        <begin position="54"/>
        <end position="74"/>
    </location>
</feature>
<dbReference type="OrthoDB" id="9808602at2"/>
<dbReference type="InterPro" id="IPR003362">
    <property type="entry name" value="Bact_transf"/>
</dbReference>
<evidence type="ECO:0000256" key="7">
    <source>
        <dbReference type="SAM" id="Phobius"/>
    </source>
</evidence>
<sequence length="469" mass="53334">MSSPKFRDLSAGSKSLVLIEFVCFAGALLLSLYFNSFLHFVEHDTQAIALNVLFIHAVVFALIVQLSCLAMGLYDSKLRENLRGVFRRLLVSVAIGFFIVSLLNPIYGSGALAIELLATASLISLFMVSGVRYITLQIDFFGLNKRNILVLGAGERASIIEKRMRRDVDRQGFFMHGFVVMNGDADHGIVNENRITLDSSLVNYALEHQIDEIVVANDERRENLPVDELFACKIRGVEITEILDFIERETGQIAVNLIYPSWVIYSNGFASSNHLRNTLDWVFNATMGFFLFLVTWPVMLITALLIKLEDGLKAPIFYSQERVGLDGQAFNIIKFRSMRIDAEKNGAQMASKNDDRTTRIGKAIRKYRIDELPQIYNVMLGDMGFVGPRPERPEFVQQLIKNIPYFNERHNVKPGLTGWAQLKYPYGATEKDSLEKLKYDLYYIKHRSFMLDLLILIRTVEIVLFGKGR</sequence>
<evidence type="ECO:0000256" key="4">
    <source>
        <dbReference type="ARBA" id="ARBA00022692"/>
    </source>
</evidence>
<gene>
    <name evidence="9" type="ORF">B5D82_09485</name>
</gene>
<feature type="transmembrane region" description="Helical" evidence="7">
    <location>
        <begin position="16"/>
        <end position="34"/>
    </location>
</feature>
<evidence type="ECO:0000256" key="3">
    <source>
        <dbReference type="ARBA" id="ARBA00022679"/>
    </source>
</evidence>